<evidence type="ECO:0008006" key="4">
    <source>
        <dbReference type="Google" id="ProtNLM"/>
    </source>
</evidence>
<name>A0A1G2URL0_9BACT</name>
<feature type="coiled-coil region" evidence="1">
    <location>
        <begin position="39"/>
        <end position="73"/>
    </location>
</feature>
<sequence>MRGIKTKKSGKWKKVGIFLILLILLVVLLNSARKVYDKKKEAQDTLVRMQGEVAKLENRNEVLKQSIKNINTREGLEFELRQKLNVAQIGESVAVIVDEPQSTSTPIAQISDWQKLKNLFLDLFK</sequence>
<gene>
    <name evidence="2" type="ORF">A3G46_00870</name>
</gene>
<proteinExistence type="predicted"/>
<evidence type="ECO:0000256" key="1">
    <source>
        <dbReference type="SAM" id="Coils"/>
    </source>
</evidence>
<evidence type="ECO:0000313" key="3">
    <source>
        <dbReference type="Proteomes" id="UP000177276"/>
    </source>
</evidence>
<accession>A0A1G2URL0</accession>
<keyword evidence="1" id="KW-0175">Coiled coil</keyword>
<dbReference type="Proteomes" id="UP000177276">
    <property type="component" value="Unassembled WGS sequence"/>
</dbReference>
<reference evidence="2 3" key="1">
    <citation type="journal article" date="2016" name="Nat. Commun.">
        <title>Thousands of microbial genomes shed light on interconnected biogeochemical processes in an aquifer system.</title>
        <authorList>
            <person name="Anantharaman K."/>
            <person name="Brown C.T."/>
            <person name="Hug L.A."/>
            <person name="Sharon I."/>
            <person name="Castelle C.J."/>
            <person name="Probst A.J."/>
            <person name="Thomas B.C."/>
            <person name="Singh A."/>
            <person name="Wilkins M.J."/>
            <person name="Karaoz U."/>
            <person name="Brodie E.L."/>
            <person name="Williams K.H."/>
            <person name="Hubbard S.S."/>
            <person name="Banfield J.F."/>
        </authorList>
    </citation>
    <scope>NUCLEOTIDE SEQUENCE [LARGE SCALE GENOMIC DNA]</scope>
</reference>
<protein>
    <recommendedName>
        <fullName evidence="4">Cell division protein FtsL</fullName>
    </recommendedName>
</protein>
<dbReference type="EMBL" id="MHWS01000018">
    <property type="protein sequence ID" value="OHB12035.1"/>
    <property type="molecule type" value="Genomic_DNA"/>
</dbReference>
<organism evidence="2 3">
    <name type="scientific">Candidatus Zambryskibacteria bacterium RIFCSPLOWO2_12_FULL_39_16</name>
    <dbReference type="NCBI Taxonomy" id="1802775"/>
    <lineage>
        <taxon>Bacteria</taxon>
        <taxon>Candidatus Zambryskiibacteriota</taxon>
    </lineage>
</organism>
<comment type="caution">
    <text evidence="2">The sequence shown here is derived from an EMBL/GenBank/DDBJ whole genome shotgun (WGS) entry which is preliminary data.</text>
</comment>
<dbReference type="AlphaFoldDB" id="A0A1G2URL0"/>
<evidence type="ECO:0000313" key="2">
    <source>
        <dbReference type="EMBL" id="OHB12035.1"/>
    </source>
</evidence>